<keyword evidence="3 6" id="KW-1133">Transmembrane helix</keyword>
<dbReference type="GO" id="GO:0015087">
    <property type="term" value="F:cobalt ion transmembrane transporter activity"/>
    <property type="evidence" value="ECO:0007669"/>
    <property type="project" value="TreeGrafter"/>
</dbReference>
<reference evidence="7 8" key="1">
    <citation type="journal article" date="2023" name="PLoS ONE">
        <title>Cytospora paraplurivora sp. nov. isolated from orchards with fruit tree decline syndrome in Ontario, Canada.</title>
        <authorList>
            <person name="Ilyukhin E."/>
            <person name="Nguyen H.D.T."/>
            <person name="Castle A.J."/>
            <person name="Ellouze W."/>
        </authorList>
    </citation>
    <scope>NUCLEOTIDE SEQUENCE [LARGE SCALE GENOMIC DNA]</scope>
    <source>
        <strain evidence="7 8">FDS-564</strain>
    </source>
</reference>
<keyword evidence="2 6" id="KW-0812">Transmembrane</keyword>
<evidence type="ECO:0000256" key="4">
    <source>
        <dbReference type="ARBA" id="ARBA00023136"/>
    </source>
</evidence>
<dbReference type="AlphaFoldDB" id="A0AAN9UBN5"/>
<dbReference type="GO" id="GO:0015099">
    <property type="term" value="F:nickel cation transmembrane transporter activity"/>
    <property type="evidence" value="ECO:0007669"/>
    <property type="project" value="TreeGrafter"/>
</dbReference>
<dbReference type="EMBL" id="JAJSPL020000009">
    <property type="protein sequence ID" value="KAK7744941.1"/>
    <property type="molecule type" value="Genomic_DNA"/>
</dbReference>
<accession>A0AAN9UBN5</accession>
<comment type="subcellular location">
    <subcellularLocation>
        <location evidence="1">Membrane</location>
        <topology evidence="1">Multi-pass membrane protein</topology>
    </subcellularLocation>
</comment>
<dbReference type="Gene3D" id="1.20.58.340">
    <property type="entry name" value="Magnesium transport protein CorA, transmembrane region"/>
    <property type="match status" value="1"/>
</dbReference>
<feature type="transmembrane region" description="Helical" evidence="6">
    <location>
        <begin position="925"/>
        <end position="946"/>
    </location>
</feature>
<gene>
    <name evidence="7" type="ORF">SLS53_003174</name>
</gene>
<dbReference type="InterPro" id="IPR045863">
    <property type="entry name" value="CorA_TM1_TM2"/>
</dbReference>
<keyword evidence="4 6" id="KW-0472">Membrane</keyword>
<name>A0AAN9UBN5_9PEZI</name>
<sequence>MRYITALNLQAELKRIAVLRRTPALRRLVRGVRASLDAWRDENRNNVMIVGRRRADITHFHPVTTPSTSGDDSRTRGRSTDSRCHGTVVNPFNRPENEDILPELSRALKEIVDQERTAKMSEAEHDSNPAYDLHRDIKARLIQLERPKTLEAGGNVSEANIMEPAWQDIDRKIFKGTFPDQQVSIHHLFERVFRRVDGKNLAEQACPSKLSYVHIPANNMIWVEQAIASYFGESKAKPGSGHQTKMVLQDSYWRGQQHDCGPDAVVQRRNLRPICEKISSDMNESYHRGENTQNNIVLFMPYLHWETDRMRDQAADLIEQLEDQHDLDKRETAQMWKSKRKEDRKGLDPAKSTSPGTPAGYEEPNYYKTRGKDRDQMLRTLAQMLWKKIRRDAGEPMSPGLVHELWQRIRDEDYTNALLKALEKVITDLAKVGGIPPNLQRFVWEDADRQHEMREWRDIIWRIKEAGQGKSTPHSLADIFWEKIKEERRKADAEKSTIAHQDQMSGIADSMRIFQKHTTIFKGIRMDEYGQLQPKSNLAQVLINAAKLYECIVAYPDQQILKTYLFKESSLHPRRTLDQAYFWRLRTTRIRDRDQVVYRYTSAEFAHKYRLSADVNHKNSKPTFRTKNSNLAGTLHIKGQELEENRKWTRHGSYERKYGCDHCTSDIRKVSRAVMVDQLWMWVLDKDTILTCFPQRYGASDKDDSGVHRRIRMRVKTRSNPKNHIRSILDLALIVLEECYNTFFDRTRTEDQRPQIMDMFAESIGRISGVEDEVDSSLLLALLNVTPEAELQREIRDIIDELDIILHIVHQQNEMIHRFVKFAKESLAQPIASSSGKSVFYDKREDGEDTSRIMQQQYDAFKTRSDSLVSEIADRIKELRDLKSSAESTAHNVTELLSLKQQQASVVQTYESTRQGEETVRQGKAIMVFTVVTIIFLPLSFMSSLFGMNAVELTGKDPSPSASDTSGPLPVEIIPFWPITFKRQILIMFTVSFGAVVAIIIPAFSPFIRALISSIMEISIAKIIKWTGMYRLWLKTGLGSKGLRDGARRRAWTMEEDVRKRIRQQQLIRSEIRDGVRPQTVKPSTSESPRGIGGGSASQSDVEQVGQESMEGFEARPFWRYHLSGR</sequence>
<feature type="region of interest" description="Disordered" evidence="5">
    <location>
        <begin position="60"/>
        <end position="83"/>
    </location>
</feature>
<feature type="region of interest" description="Disordered" evidence="5">
    <location>
        <begin position="1074"/>
        <end position="1110"/>
    </location>
</feature>
<proteinExistence type="predicted"/>
<dbReference type="GO" id="GO:0016020">
    <property type="term" value="C:membrane"/>
    <property type="evidence" value="ECO:0007669"/>
    <property type="project" value="UniProtKB-SubCell"/>
</dbReference>
<evidence type="ECO:0000256" key="6">
    <source>
        <dbReference type="SAM" id="Phobius"/>
    </source>
</evidence>
<comment type="caution">
    <text evidence="7">The sequence shown here is derived from an EMBL/GenBank/DDBJ whole genome shotgun (WGS) entry which is preliminary data.</text>
</comment>
<feature type="transmembrane region" description="Helical" evidence="6">
    <location>
        <begin position="985"/>
        <end position="1004"/>
    </location>
</feature>
<dbReference type="GO" id="GO:0015095">
    <property type="term" value="F:magnesium ion transmembrane transporter activity"/>
    <property type="evidence" value="ECO:0007669"/>
    <property type="project" value="TreeGrafter"/>
</dbReference>
<dbReference type="PANTHER" id="PTHR47685:SF1">
    <property type="entry name" value="MAGNESIUM TRANSPORT PROTEIN CORA"/>
    <property type="match status" value="1"/>
</dbReference>
<dbReference type="PANTHER" id="PTHR47685">
    <property type="entry name" value="MAGNESIUM TRANSPORT PROTEIN CORA"/>
    <property type="match status" value="1"/>
</dbReference>
<evidence type="ECO:0000256" key="5">
    <source>
        <dbReference type="SAM" id="MobiDB-lite"/>
    </source>
</evidence>
<dbReference type="InterPro" id="IPR002523">
    <property type="entry name" value="MgTranspt_CorA/ZnTranspt_ZntB"/>
</dbReference>
<dbReference type="InterPro" id="IPR050829">
    <property type="entry name" value="CorA_MIT"/>
</dbReference>
<dbReference type="Proteomes" id="UP001320245">
    <property type="component" value="Unassembled WGS sequence"/>
</dbReference>
<evidence type="ECO:0000313" key="7">
    <source>
        <dbReference type="EMBL" id="KAK7744941.1"/>
    </source>
</evidence>
<evidence type="ECO:0000256" key="3">
    <source>
        <dbReference type="ARBA" id="ARBA00022989"/>
    </source>
</evidence>
<dbReference type="SUPFAM" id="SSF144083">
    <property type="entry name" value="Magnesium transport protein CorA, transmembrane region"/>
    <property type="match status" value="1"/>
</dbReference>
<protein>
    <recommendedName>
        <fullName evidence="9">Ankyrin repeat protein</fullName>
    </recommendedName>
</protein>
<organism evidence="7 8">
    <name type="scientific">Cytospora paraplurivora</name>
    <dbReference type="NCBI Taxonomy" id="2898453"/>
    <lineage>
        <taxon>Eukaryota</taxon>
        <taxon>Fungi</taxon>
        <taxon>Dikarya</taxon>
        <taxon>Ascomycota</taxon>
        <taxon>Pezizomycotina</taxon>
        <taxon>Sordariomycetes</taxon>
        <taxon>Sordariomycetidae</taxon>
        <taxon>Diaporthales</taxon>
        <taxon>Cytosporaceae</taxon>
        <taxon>Cytospora</taxon>
    </lineage>
</organism>
<feature type="compositionally biased region" description="Basic and acidic residues" evidence="5">
    <location>
        <begin position="71"/>
        <end position="83"/>
    </location>
</feature>
<evidence type="ECO:0008006" key="9">
    <source>
        <dbReference type="Google" id="ProtNLM"/>
    </source>
</evidence>
<evidence type="ECO:0000313" key="8">
    <source>
        <dbReference type="Proteomes" id="UP001320245"/>
    </source>
</evidence>
<dbReference type="Pfam" id="PF01544">
    <property type="entry name" value="CorA"/>
    <property type="match status" value="1"/>
</dbReference>
<evidence type="ECO:0000256" key="1">
    <source>
        <dbReference type="ARBA" id="ARBA00004141"/>
    </source>
</evidence>
<keyword evidence="8" id="KW-1185">Reference proteome</keyword>
<evidence type="ECO:0000256" key="2">
    <source>
        <dbReference type="ARBA" id="ARBA00022692"/>
    </source>
</evidence>
<feature type="region of interest" description="Disordered" evidence="5">
    <location>
        <begin position="329"/>
        <end position="373"/>
    </location>
</feature>